<dbReference type="SMART" id="SM00422">
    <property type="entry name" value="HTH_MERR"/>
    <property type="match status" value="1"/>
</dbReference>
<dbReference type="SUPFAM" id="SSF46955">
    <property type="entry name" value="Putative DNA-binding domain"/>
    <property type="match status" value="1"/>
</dbReference>
<evidence type="ECO:0000313" key="6">
    <source>
        <dbReference type="EMBL" id="MPM21433.1"/>
    </source>
</evidence>
<evidence type="ECO:0000256" key="2">
    <source>
        <dbReference type="ARBA" id="ARBA00023015"/>
    </source>
</evidence>
<comment type="caution">
    <text evidence="6">The sequence shown here is derived from an EMBL/GenBank/DDBJ whole genome shotgun (WGS) entry which is preliminary data.</text>
</comment>
<organism evidence="6">
    <name type="scientific">bioreactor metagenome</name>
    <dbReference type="NCBI Taxonomy" id="1076179"/>
    <lineage>
        <taxon>unclassified sequences</taxon>
        <taxon>metagenomes</taxon>
        <taxon>ecological metagenomes</taxon>
    </lineage>
</organism>
<accession>A0A644Y4G0</accession>
<dbReference type="PROSITE" id="PS50937">
    <property type="entry name" value="HTH_MERR_2"/>
    <property type="match status" value="1"/>
</dbReference>
<dbReference type="PANTHER" id="PTHR30204">
    <property type="entry name" value="REDOX-CYCLING DRUG-SENSING TRANSCRIPTIONAL ACTIVATOR SOXR"/>
    <property type="match status" value="1"/>
</dbReference>
<dbReference type="Gene3D" id="1.10.1660.10">
    <property type="match status" value="1"/>
</dbReference>
<dbReference type="Pfam" id="PF00376">
    <property type="entry name" value="MerR"/>
    <property type="match status" value="1"/>
</dbReference>
<dbReference type="InterPro" id="IPR000551">
    <property type="entry name" value="MerR-type_HTH_dom"/>
</dbReference>
<keyword evidence="2" id="KW-0805">Transcription regulation</keyword>
<keyword evidence="1" id="KW-0678">Repressor</keyword>
<evidence type="ECO:0000256" key="4">
    <source>
        <dbReference type="ARBA" id="ARBA00023163"/>
    </source>
</evidence>
<dbReference type="PANTHER" id="PTHR30204:SF69">
    <property type="entry name" value="MERR-FAMILY TRANSCRIPTIONAL REGULATOR"/>
    <property type="match status" value="1"/>
</dbReference>
<dbReference type="GO" id="GO:0003700">
    <property type="term" value="F:DNA-binding transcription factor activity"/>
    <property type="evidence" value="ECO:0007669"/>
    <property type="project" value="InterPro"/>
</dbReference>
<feature type="domain" description="HTH merR-type" evidence="5">
    <location>
        <begin position="5"/>
        <end position="50"/>
    </location>
</feature>
<proteinExistence type="predicted"/>
<evidence type="ECO:0000256" key="3">
    <source>
        <dbReference type="ARBA" id="ARBA00023125"/>
    </source>
</evidence>
<name>A0A644Y4G0_9ZZZZ</name>
<dbReference type="InterPro" id="IPR009061">
    <property type="entry name" value="DNA-bd_dom_put_sf"/>
</dbReference>
<dbReference type="AlphaFoldDB" id="A0A644Y4G0"/>
<evidence type="ECO:0000259" key="5">
    <source>
        <dbReference type="PROSITE" id="PS50937"/>
    </source>
</evidence>
<keyword evidence="4" id="KW-0804">Transcription</keyword>
<dbReference type="InterPro" id="IPR047057">
    <property type="entry name" value="MerR_fam"/>
</dbReference>
<dbReference type="EMBL" id="VSSQ01003589">
    <property type="protein sequence ID" value="MPM21433.1"/>
    <property type="molecule type" value="Genomic_DNA"/>
</dbReference>
<evidence type="ECO:0000256" key="1">
    <source>
        <dbReference type="ARBA" id="ARBA00022491"/>
    </source>
</evidence>
<protein>
    <recommendedName>
        <fullName evidence="5">HTH merR-type domain-containing protein</fullName>
    </recommendedName>
</protein>
<sequence>MGQNSYKTKDIAERIGIHVNTVRFYEEVGFLSKPERSQNGYRIFTQLHLDECVLILRAMKAEVLQNGLRNKAVEIVKLCAALNFDAAHAAAEEYCR</sequence>
<gene>
    <name evidence="6" type="ORF">SDC9_67877</name>
</gene>
<keyword evidence="3" id="KW-0238">DNA-binding</keyword>
<reference evidence="6" key="1">
    <citation type="submission" date="2019-08" db="EMBL/GenBank/DDBJ databases">
        <authorList>
            <person name="Kucharzyk K."/>
            <person name="Murdoch R.W."/>
            <person name="Higgins S."/>
            <person name="Loffler F."/>
        </authorList>
    </citation>
    <scope>NUCLEOTIDE SEQUENCE</scope>
</reference>
<dbReference type="GO" id="GO:0003677">
    <property type="term" value="F:DNA binding"/>
    <property type="evidence" value="ECO:0007669"/>
    <property type="project" value="UniProtKB-KW"/>
</dbReference>